<gene>
    <name evidence="2" type="ORF">NX773_17820</name>
</gene>
<organism evidence="2 3">
    <name type="scientific">Massilia solisilvae</name>
    <dbReference type="NCBI Taxonomy" id="1811225"/>
    <lineage>
        <taxon>Bacteria</taxon>
        <taxon>Pseudomonadati</taxon>
        <taxon>Pseudomonadota</taxon>
        <taxon>Betaproteobacteria</taxon>
        <taxon>Burkholderiales</taxon>
        <taxon>Oxalobacteraceae</taxon>
        <taxon>Telluria group</taxon>
        <taxon>Massilia</taxon>
    </lineage>
</organism>
<dbReference type="Gene3D" id="3.40.50.300">
    <property type="entry name" value="P-loop containing nucleotide triphosphate hydrolases"/>
    <property type="match status" value="1"/>
</dbReference>
<dbReference type="EMBL" id="JANUGV010000005">
    <property type="protein sequence ID" value="MCS0610028.1"/>
    <property type="molecule type" value="Genomic_DNA"/>
</dbReference>
<comment type="caution">
    <text evidence="2">The sequence shown here is derived from an EMBL/GenBank/DDBJ whole genome shotgun (WGS) entry which is preliminary data.</text>
</comment>
<keyword evidence="3" id="KW-1185">Reference proteome</keyword>
<keyword evidence="2" id="KW-0547">Nucleotide-binding</keyword>
<sequence length="455" mass="48924">MNALSAAAELHGARAAPPPAAPEFADILPRQAKTVQGTGLPPRLVTELVVKVLHGSGKTPLPALSARLKLSVNVLREILNQLMAEQQVEVAWTGDSDIDVQYQLTAPGQRAATEYLAQSRYAGPAPVPLASYREVVERQSLRRPGAPRPERAQLAAALAEHGFDPALRDVLGAALHSRRALLLYGPSGTGKTLLAHQLARLQQGAVALPYALLVERQIIQFYDPLLHQPAPPLPRQQEERRSWDARWAICQRPLVHVGAALAADMLDLREDAASGVLRAPPHVLANNGMLVVDDLGRQRLPLADLLGRWLGALDQGWDALALPGGHSETVPFDATVVFATSLAPDALLDESFLRRIGYKVGLGPLPEAAYRTLLRRACRQAGIEPDEDAASRLLALHAASRRPLLPAYPHELLERISEFASFAGATPRLSAAAVEQAWNSMFAACAAPTTTGEPS</sequence>
<dbReference type="InterPro" id="IPR027417">
    <property type="entry name" value="P-loop_NTPase"/>
</dbReference>
<dbReference type="GO" id="GO:0005524">
    <property type="term" value="F:ATP binding"/>
    <property type="evidence" value="ECO:0007669"/>
    <property type="project" value="UniProtKB-KW"/>
</dbReference>
<dbReference type="SUPFAM" id="SSF52540">
    <property type="entry name" value="P-loop containing nucleoside triphosphate hydrolases"/>
    <property type="match status" value="1"/>
</dbReference>
<feature type="domain" description="AAA+ ATPase" evidence="1">
    <location>
        <begin position="177"/>
        <end position="362"/>
    </location>
</feature>
<dbReference type="RefSeq" id="WP_258857643.1">
    <property type="nucleotide sequence ID" value="NZ_JANUGV010000005.1"/>
</dbReference>
<keyword evidence="2" id="KW-0067">ATP-binding</keyword>
<dbReference type="Proteomes" id="UP001205861">
    <property type="component" value="Unassembled WGS sequence"/>
</dbReference>
<dbReference type="CDD" id="cd00009">
    <property type="entry name" value="AAA"/>
    <property type="match status" value="1"/>
</dbReference>
<evidence type="ECO:0000259" key="1">
    <source>
        <dbReference type="SMART" id="SM00382"/>
    </source>
</evidence>
<reference evidence="2 3" key="1">
    <citation type="submission" date="2022-08" db="EMBL/GenBank/DDBJ databases">
        <title>Reclassification of Massilia species as members of the genera Telluria, Duganella, Pseudoduganella, Mokoshia gen. nov. and Zemynaea gen. nov. using orthogonal and non-orthogonal genome-based approaches.</title>
        <authorList>
            <person name="Bowman J.P."/>
        </authorList>
    </citation>
    <scope>NUCLEOTIDE SEQUENCE [LARGE SCALE GENOMIC DNA]</scope>
    <source>
        <strain evidence="2 3">JCM 31607</strain>
    </source>
</reference>
<evidence type="ECO:0000313" key="3">
    <source>
        <dbReference type="Proteomes" id="UP001205861"/>
    </source>
</evidence>
<proteinExistence type="predicted"/>
<name>A0ABT2BND2_9BURK</name>
<dbReference type="SMART" id="SM00382">
    <property type="entry name" value="AAA"/>
    <property type="match status" value="1"/>
</dbReference>
<dbReference type="InterPro" id="IPR003593">
    <property type="entry name" value="AAA+_ATPase"/>
</dbReference>
<evidence type="ECO:0000313" key="2">
    <source>
        <dbReference type="EMBL" id="MCS0610028.1"/>
    </source>
</evidence>
<protein>
    <submittedName>
        <fullName evidence="2">ATP-binding protein</fullName>
    </submittedName>
</protein>
<accession>A0ABT2BND2</accession>